<sequence length="201" mass="23794">MKIRYENMGTPIPQKQALSLGDYTKIYTLPNGMVKREDSFDGHKLLTVNYYKEEESNEEIRALLSPLNVSFGIRTIEEYGPYRVVHDDSYVENILKYKYNILWLANNKVICFEEINIETNLPLYDRTSKYLGHYEDESSTGYCKFHYNVDGSLNFCEYDYLHDYDSDEFDLKTIHLLKDKFVLSEDLYNYYLTAKLLPDLD</sequence>
<keyword evidence="2" id="KW-1185">Reference proteome</keyword>
<dbReference type="Proteomes" id="UP000606600">
    <property type="component" value="Unassembled WGS sequence"/>
</dbReference>
<evidence type="ECO:0000313" key="1">
    <source>
        <dbReference type="EMBL" id="MBD1362489.1"/>
    </source>
</evidence>
<reference evidence="1 2" key="1">
    <citation type="submission" date="2020-09" db="EMBL/GenBank/DDBJ databases">
        <title>Novel species of Mucilaginibacter isolated from a glacier on the Tibetan Plateau.</title>
        <authorList>
            <person name="Liu Q."/>
            <person name="Xin Y.-H."/>
        </authorList>
    </citation>
    <scope>NUCLEOTIDE SEQUENCE [LARGE SCALE GENOMIC DNA]</scope>
    <source>
        <strain evidence="1 2">ZT4R22</strain>
    </source>
</reference>
<comment type="caution">
    <text evidence="1">The sequence shown here is derived from an EMBL/GenBank/DDBJ whole genome shotgun (WGS) entry which is preliminary data.</text>
</comment>
<dbReference type="EMBL" id="JACWMY010000001">
    <property type="protein sequence ID" value="MBD1362489.1"/>
    <property type="molecule type" value="Genomic_DNA"/>
</dbReference>
<accession>A0ABR7WJI8</accession>
<evidence type="ECO:0000313" key="2">
    <source>
        <dbReference type="Proteomes" id="UP000606600"/>
    </source>
</evidence>
<organism evidence="1 2">
    <name type="scientific">Mucilaginibacter pankratovii</name>
    <dbReference type="NCBI Taxonomy" id="2772110"/>
    <lineage>
        <taxon>Bacteria</taxon>
        <taxon>Pseudomonadati</taxon>
        <taxon>Bacteroidota</taxon>
        <taxon>Sphingobacteriia</taxon>
        <taxon>Sphingobacteriales</taxon>
        <taxon>Sphingobacteriaceae</taxon>
        <taxon>Mucilaginibacter</taxon>
    </lineage>
</organism>
<gene>
    <name evidence="1" type="ORF">IDJ77_01585</name>
</gene>
<protein>
    <recommendedName>
        <fullName evidence="3">DKNYY family protein</fullName>
    </recommendedName>
</protein>
<dbReference type="RefSeq" id="WP_191187170.1">
    <property type="nucleotide sequence ID" value="NZ_JACWMY010000001.1"/>
</dbReference>
<proteinExistence type="predicted"/>
<evidence type="ECO:0008006" key="3">
    <source>
        <dbReference type="Google" id="ProtNLM"/>
    </source>
</evidence>
<name>A0ABR7WJI8_9SPHI</name>